<reference evidence="4 5" key="1">
    <citation type="submission" date="2016-01" db="EMBL/GenBank/DDBJ databases">
        <title>Characterization of the Clostridium difficile lineages that are prevalent in Hong Kong and China.</title>
        <authorList>
            <person name="Kwok J.S.-L."/>
            <person name="Lam W.-Y."/>
            <person name="Ip M."/>
            <person name="Chan T.-F."/>
            <person name="Hawkey P.M."/>
            <person name="Tsui S.K.-W."/>
        </authorList>
    </citation>
    <scope>NUCLEOTIDE SEQUENCE [LARGE SCALE GENOMIC DNA]</scope>
    <source>
        <strain evidence="4 5">300064</strain>
    </source>
</reference>
<evidence type="ECO:0000256" key="2">
    <source>
        <dbReference type="ARBA" id="ARBA00023295"/>
    </source>
</evidence>
<dbReference type="Gene3D" id="3.20.20.80">
    <property type="entry name" value="Glycosidases"/>
    <property type="match status" value="1"/>
</dbReference>
<dbReference type="InterPro" id="IPR017853">
    <property type="entry name" value="GH"/>
</dbReference>
<keyword evidence="2 3" id="KW-0326">Glycosidase</keyword>
<dbReference type="Pfam" id="PF16990">
    <property type="entry name" value="CBM_35"/>
    <property type="match status" value="1"/>
</dbReference>
<organism evidence="4 5">
    <name type="scientific">Clostridium butyricum</name>
    <dbReference type="NCBI Taxonomy" id="1492"/>
    <lineage>
        <taxon>Bacteria</taxon>
        <taxon>Bacillati</taxon>
        <taxon>Bacillota</taxon>
        <taxon>Clostridia</taxon>
        <taxon>Eubacteriales</taxon>
        <taxon>Clostridiaceae</taxon>
        <taxon>Clostridium</taxon>
    </lineage>
</organism>
<dbReference type="InterPro" id="IPR001547">
    <property type="entry name" value="Glyco_hydro_5"/>
</dbReference>
<dbReference type="SUPFAM" id="SSF51445">
    <property type="entry name" value="(Trans)glycosidases"/>
    <property type="match status" value="1"/>
</dbReference>
<dbReference type="EMBL" id="LRDH01000024">
    <property type="protein sequence ID" value="PPV17440.1"/>
    <property type="molecule type" value="Genomic_DNA"/>
</dbReference>
<dbReference type="Pfam" id="PF00150">
    <property type="entry name" value="Cellulase"/>
    <property type="match status" value="1"/>
</dbReference>
<gene>
    <name evidence="4" type="ORF">AWN73_07935</name>
</gene>
<dbReference type="PANTHER" id="PTHR34142:SF1">
    <property type="entry name" value="GLYCOSIDE HYDROLASE FAMILY 5 DOMAIN-CONTAINING PROTEIN"/>
    <property type="match status" value="1"/>
</dbReference>
<accession>A0A2S7FF05</accession>
<sequence length="470" mass="51779">MCKIFKTFKKALIAGAIVMAQTIAFMMPMPITAYAASSNGFQVSGTKLYDANGKEFVMRGINHAHAWYKGQESTAIPAIAKTGANTVRVALGDGDQWGYDDINTVKNIISLCEKNNLVAVLEVHDATGSDDYSKLDNAVNYWISMKDALKGKESTVILNIVNEWYGTWDGQKWAEGYEKAIPKLRAAGIDNTIMVDSAGWGQYPKSIADYGKAVFNSDPDKNTMFSIHMYEYAGGDANTVKTNIDSVINQNLALCIGEFGIKHTNGDVDEETIMNYCQEKSVGYIGWSWYGNGTDWIYLDIANDWSGNSLTEWGNKLLNYKNGIKNTSKICSVFNGSTGGSDQGTSGNKITVEAEDGYLNGVQKSTERSGYSGSGYVTGFDNNSDYIELNVNVTSSGTYYLNVQYASQYGDKYTKLIVNNSDHGDKLLKQSTKFTDGYLDEISLNSGDNKIKLQNDWGYYDIDNITVTKK</sequence>
<dbReference type="InterPro" id="IPR005084">
    <property type="entry name" value="CBM6"/>
</dbReference>
<dbReference type="SUPFAM" id="SSF49785">
    <property type="entry name" value="Galactose-binding domain-like"/>
    <property type="match status" value="1"/>
</dbReference>
<keyword evidence="1 3" id="KW-0378">Hydrolase</keyword>
<dbReference type="PROSITE" id="PS51175">
    <property type="entry name" value="CBM6"/>
    <property type="match status" value="1"/>
</dbReference>
<evidence type="ECO:0000313" key="4">
    <source>
        <dbReference type="EMBL" id="PPV17440.1"/>
    </source>
</evidence>
<dbReference type="RefSeq" id="WP_043664551.1">
    <property type="nucleotide sequence ID" value="NZ_JADNPC010000006.1"/>
</dbReference>
<evidence type="ECO:0000313" key="5">
    <source>
        <dbReference type="Proteomes" id="UP000238081"/>
    </source>
</evidence>
<name>A0A2S7FF05_CLOBU</name>
<dbReference type="Proteomes" id="UP000238081">
    <property type="component" value="Unassembled WGS sequence"/>
</dbReference>
<comment type="caution">
    <text evidence="4">The sequence shown here is derived from an EMBL/GenBank/DDBJ whole genome shotgun (WGS) entry which is preliminary data.</text>
</comment>
<dbReference type="Gene3D" id="2.60.120.260">
    <property type="entry name" value="Galactose-binding domain-like"/>
    <property type="match status" value="1"/>
</dbReference>
<dbReference type="GO" id="GO:0009251">
    <property type="term" value="P:glucan catabolic process"/>
    <property type="evidence" value="ECO:0007669"/>
    <property type="project" value="TreeGrafter"/>
</dbReference>
<evidence type="ECO:0000256" key="3">
    <source>
        <dbReference type="RuleBase" id="RU361153"/>
    </source>
</evidence>
<comment type="similarity">
    <text evidence="3">Belongs to the glycosyl hydrolase 5 (cellulase A) family.</text>
</comment>
<dbReference type="InterPro" id="IPR008979">
    <property type="entry name" value="Galactose-bd-like_sf"/>
</dbReference>
<dbReference type="CDD" id="cd04086">
    <property type="entry name" value="CBM35_mannanase-like"/>
    <property type="match status" value="1"/>
</dbReference>
<proteinExistence type="inferred from homology"/>
<dbReference type="GO" id="GO:0030246">
    <property type="term" value="F:carbohydrate binding"/>
    <property type="evidence" value="ECO:0007669"/>
    <property type="project" value="InterPro"/>
</dbReference>
<evidence type="ECO:0000256" key="1">
    <source>
        <dbReference type="ARBA" id="ARBA00022801"/>
    </source>
</evidence>
<dbReference type="AlphaFoldDB" id="A0A2S7FF05"/>
<protein>
    <submittedName>
        <fullName evidence="4">Mannan endo-1,4-beta-mannosidase (Beta-mannanase) (1,4-beta-D-mannan mannanohydrolase)</fullName>
    </submittedName>
</protein>
<dbReference type="GO" id="GO:0004553">
    <property type="term" value="F:hydrolase activity, hydrolyzing O-glycosyl compounds"/>
    <property type="evidence" value="ECO:0007669"/>
    <property type="project" value="InterPro"/>
</dbReference>
<dbReference type="PANTHER" id="PTHR34142">
    <property type="entry name" value="ENDO-BETA-1,4-GLUCANASE A"/>
    <property type="match status" value="1"/>
</dbReference>